<name>B1HQ80_LYSSC</name>
<feature type="transmembrane region" description="Helical" evidence="1">
    <location>
        <begin position="48"/>
        <end position="71"/>
    </location>
</feature>
<dbReference type="EnsemblBacteria" id="ACA40723">
    <property type="protein sequence ID" value="ACA40723"/>
    <property type="gene ID" value="Bsph_3218"/>
</dbReference>
<evidence type="ECO:0000313" key="2">
    <source>
        <dbReference type="EMBL" id="ACA40723.1"/>
    </source>
</evidence>
<keyword evidence="1" id="KW-1133">Transmembrane helix</keyword>
<dbReference type="Proteomes" id="UP000002164">
    <property type="component" value="Chromosome"/>
</dbReference>
<dbReference type="HOGENOM" id="CLU_2523567_0_0_9"/>
<keyword evidence="1" id="KW-0812">Transmembrane</keyword>
<protein>
    <submittedName>
        <fullName evidence="2">Uncharacterized protein</fullName>
    </submittedName>
</protein>
<dbReference type="AlphaFoldDB" id="B1HQ80"/>
<reference evidence="2 3" key="1">
    <citation type="journal article" date="2008" name="J. Bacteriol.">
        <title>Complete genome sequence of the mosquitocidal bacterium Bacillus sphaericus C3-41 and comparison with those of closely related Bacillus species.</title>
        <authorList>
            <person name="Hu X."/>
            <person name="Fan W."/>
            <person name="Han B."/>
            <person name="Liu H."/>
            <person name="Zheng D."/>
            <person name="Li Q."/>
            <person name="Dong W."/>
            <person name="Yan J."/>
            <person name="Gao M."/>
            <person name="Berry C."/>
            <person name="Yuan Z."/>
        </authorList>
    </citation>
    <scope>NUCLEOTIDE SEQUENCE [LARGE SCALE GENOMIC DNA]</scope>
    <source>
        <strain evidence="2 3">C3-41</strain>
    </source>
</reference>
<evidence type="ECO:0000313" key="3">
    <source>
        <dbReference type="Proteomes" id="UP000002164"/>
    </source>
</evidence>
<dbReference type="KEGG" id="lsp:Bsph_3218"/>
<proteinExistence type="predicted"/>
<evidence type="ECO:0000256" key="1">
    <source>
        <dbReference type="SAM" id="Phobius"/>
    </source>
</evidence>
<gene>
    <name evidence="2" type="ordered locus">Bsph_3218</name>
</gene>
<dbReference type="EMBL" id="CP000817">
    <property type="protein sequence ID" value="ACA40723.1"/>
    <property type="molecule type" value="Genomic_DNA"/>
</dbReference>
<keyword evidence="1" id="KW-0472">Membrane</keyword>
<organism evidence="2 3">
    <name type="scientific">Lysinibacillus sphaericus (strain C3-41)</name>
    <dbReference type="NCBI Taxonomy" id="444177"/>
    <lineage>
        <taxon>Bacteria</taxon>
        <taxon>Bacillati</taxon>
        <taxon>Bacillota</taxon>
        <taxon>Bacilli</taxon>
        <taxon>Bacillales</taxon>
        <taxon>Bacillaceae</taxon>
        <taxon>Lysinibacillus</taxon>
    </lineage>
</organism>
<accession>B1HQ80</accession>
<sequence length="84" mass="9667">MDYGDESLFMKKGISNRVENMVKMAAAGGEPMNSCYEEMKKTLDQSGLLIYLYLQFNSFIFNIKLIIYPLLKQSIIFTLLKSKV</sequence>